<evidence type="ECO:0000259" key="3">
    <source>
        <dbReference type="Pfam" id="PF00188"/>
    </source>
</evidence>
<dbReference type="InterPro" id="IPR035940">
    <property type="entry name" value="CAP_sf"/>
</dbReference>
<dbReference type="PANTHER" id="PTHR31157:SF1">
    <property type="entry name" value="SCP DOMAIN-CONTAINING PROTEIN"/>
    <property type="match status" value="1"/>
</dbReference>
<reference evidence="5" key="1">
    <citation type="submission" date="2023-05" db="EMBL/GenBank/DDBJ databases">
        <title>Draft genome of Pseudofrankia sp. BMG5.37.</title>
        <authorList>
            <person name="Gtari M."/>
            <person name="Ghodhbane F."/>
            <person name="Sbissi I."/>
        </authorList>
    </citation>
    <scope>NUCLEOTIDE SEQUENCE [LARGE SCALE GENOMIC DNA]</scope>
    <source>
        <strain evidence="5">BMG 814</strain>
    </source>
</reference>
<name>A0ABT9ID58_9ACTN</name>
<dbReference type="Pfam" id="PF00188">
    <property type="entry name" value="CAP"/>
    <property type="match status" value="1"/>
</dbReference>
<organism evidence="4 5">
    <name type="scientific">Blastococcus carthaginiensis</name>
    <dbReference type="NCBI Taxonomy" id="3050034"/>
    <lineage>
        <taxon>Bacteria</taxon>
        <taxon>Bacillati</taxon>
        <taxon>Actinomycetota</taxon>
        <taxon>Actinomycetes</taxon>
        <taxon>Geodermatophilales</taxon>
        <taxon>Geodermatophilaceae</taxon>
        <taxon>Blastococcus</taxon>
    </lineage>
</organism>
<sequence>MPATRSLLARLLLVLAAVALPTTGCVVVDTSSPGTGAGPASTPAPDQPPSAEDGDAAVRMARAVFERVNDERAARDLAPLEWDESLAGVARDWSEQMAGEGRLEHQDIRGLLGREELSGFAGVGENIFTASASVPAGTAHVGWMRSDEHRVNVLNPGWNRIGIGFHCAPDGSVWATQEFGRTTGADRPELSQETPPQEPIARPAEDGPSCS</sequence>
<evidence type="ECO:0000313" key="4">
    <source>
        <dbReference type="EMBL" id="MDP5183508.1"/>
    </source>
</evidence>
<feature type="region of interest" description="Disordered" evidence="1">
    <location>
        <begin position="178"/>
        <end position="211"/>
    </location>
</feature>
<comment type="caution">
    <text evidence="4">The sequence shown here is derived from an EMBL/GenBank/DDBJ whole genome shotgun (WGS) entry which is preliminary data.</text>
</comment>
<feature type="region of interest" description="Disordered" evidence="1">
    <location>
        <begin position="31"/>
        <end position="53"/>
    </location>
</feature>
<feature type="signal peptide" evidence="2">
    <location>
        <begin position="1"/>
        <end position="19"/>
    </location>
</feature>
<feature type="domain" description="SCP" evidence="3">
    <location>
        <begin position="66"/>
        <end position="179"/>
    </location>
</feature>
<feature type="chain" id="PRO_5046352392" evidence="2">
    <location>
        <begin position="20"/>
        <end position="211"/>
    </location>
</feature>
<accession>A0ABT9ID58</accession>
<gene>
    <name evidence="4" type="ORF">QOZ88_12755</name>
</gene>
<dbReference type="CDD" id="cd05379">
    <property type="entry name" value="CAP_bacterial"/>
    <property type="match status" value="1"/>
</dbReference>
<keyword evidence="5" id="KW-1185">Reference proteome</keyword>
<dbReference type="PANTHER" id="PTHR31157">
    <property type="entry name" value="SCP DOMAIN-CONTAINING PROTEIN"/>
    <property type="match status" value="1"/>
</dbReference>
<dbReference type="InterPro" id="IPR014044">
    <property type="entry name" value="CAP_dom"/>
</dbReference>
<evidence type="ECO:0000313" key="5">
    <source>
        <dbReference type="Proteomes" id="UP001233673"/>
    </source>
</evidence>
<protein>
    <submittedName>
        <fullName evidence="4">CAP domain-containing protein</fullName>
    </submittedName>
</protein>
<dbReference type="EMBL" id="JASNFN010000013">
    <property type="protein sequence ID" value="MDP5183508.1"/>
    <property type="molecule type" value="Genomic_DNA"/>
</dbReference>
<evidence type="ECO:0000256" key="1">
    <source>
        <dbReference type="SAM" id="MobiDB-lite"/>
    </source>
</evidence>
<proteinExistence type="predicted"/>
<dbReference type="Gene3D" id="3.40.33.10">
    <property type="entry name" value="CAP"/>
    <property type="match status" value="1"/>
</dbReference>
<dbReference type="Proteomes" id="UP001233673">
    <property type="component" value="Unassembled WGS sequence"/>
</dbReference>
<dbReference type="RefSeq" id="WP_306000131.1">
    <property type="nucleotide sequence ID" value="NZ_JASNFN010000013.1"/>
</dbReference>
<evidence type="ECO:0000256" key="2">
    <source>
        <dbReference type="SAM" id="SignalP"/>
    </source>
</evidence>
<dbReference type="SUPFAM" id="SSF55797">
    <property type="entry name" value="PR-1-like"/>
    <property type="match status" value="1"/>
</dbReference>
<keyword evidence="2" id="KW-0732">Signal</keyword>